<dbReference type="RefSeq" id="WP_010363219.1">
    <property type="nucleotide sequence ID" value="NZ_JAJTZG010000145.1"/>
</dbReference>
<gene>
    <name evidence="1" type="ORF">R4K57_06285</name>
</gene>
<proteinExistence type="predicted"/>
<evidence type="ECO:0000313" key="1">
    <source>
        <dbReference type="EMBL" id="MDV7248030.1"/>
    </source>
</evidence>
<dbReference type="AlphaFoldDB" id="A0AAW8ZL47"/>
<accession>A0AAW8ZL47</accession>
<name>A0AAW8ZL47_9XANT</name>
<dbReference type="Proteomes" id="UP001187425">
    <property type="component" value="Unassembled WGS sequence"/>
</dbReference>
<sequence>MSYVWVGLQEDLVAVVSRHQKRLQGEFADWRECSNTLAMRAKEFLQPLLFLTGKSDE</sequence>
<organism evidence="1 2">
    <name type="scientific">Xanthomonas hortorum pv. vitians</name>
    <dbReference type="NCBI Taxonomy" id="83224"/>
    <lineage>
        <taxon>Bacteria</taxon>
        <taxon>Pseudomonadati</taxon>
        <taxon>Pseudomonadota</taxon>
        <taxon>Gammaproteobacteria</taxon>
        <taxon>Lysobacterales</taxon>
        <taxon>Lysobacteraceae</taxon>
        <taxon>Xanthomonas</taxon>
    </lineage>
</organism>
<dbReference type="EMBL" id="JAWMQI010000016">
    <property type="protein sequence ID" value="MDV7248030.1"/>
    <property type="molecule type" value="Genomic_DNA"/>
</dbReference>
<protein>
    <submittedName>
        <fullName evidence="1">Uncharacterized protein</fullName>
    </submittedName>
</protein>
<reference evidence="1 2" key="1">
    <citation type="submission" date="2023-10" db="EMBL/GenBank/DDBJ databases">
        <title>A new tool for lettuce pathogen research.</title>
        <authorList>
            <person name="Horton K.N."/>
            <person name="Cseke L.J."/>
            <person name="Badiwe M."/>
            <person name="Tesfaye D."/>
            <person name="Klein A."/>
            <person name="Su J."/>
            <person name="Potnis N."/>
            <person name="Gassmann W."/>
        </authorList>
    </citation>
    <scope>NUCLEOTIDE SEQUENCE [LARGE SCALE GENOMIC DNA]</scope>
    <source>
        <strain evidence="1 2">JSKH1901</strain>
    </source>
</reference>
<evidence type="ECO:0000313" key="2">
    <source>
        <dbReference type="Proteomes" id="UP001187425"/>
    </source>
</evidence>
<comment type="caution">
    <text evidence="1">The sequence shown here is derived from an EMBL/GenBank/DDBJ whole genome shotgun (WGS) entry which is preliminary data.</text>
</comment>